<dbReference type="SMART" id="SM00382">
    <property type="entry name" value="AAA"/>
    <property type="match status" value="1"/>
</dbReference>
<accession>A0A3D8J171</accession>
<feature type="domain" description="AAA+ ATPase" evidence="4">
    <location>
        <begin position="343"/>
        <end position="481"/>
    </location>
</feature>
<dbReference type="Proteomes" id="UP000256424">
    <property type="component" value="Unassembled WGS sequence"/>
</dbReference>
<keyword evidence="2" id="KW-0547">Nucleotide-binding</keyword>
<dbReference type="SUPFAM" id="SSF52540">
    <property type="entry name" value="P-loop containing nucleoside triphosphate hydrolases"/>
    <property type="match status" value="1"/>
</dbReference>
<evidence type="ECO:0000256" key="3">
    <source>
        <dbReference type="ARBA" id="ARBA00022840"/>
    </source>
</evidence>
<keyword evidence="6" id="KW-1185">Reference proteome</keyword>
<keyword evidence="3" id="KW-0067">ATP-binding</keyword>
<dbReference type="GO" id="GO:0016887">
    <property type="term" value="F:ATP hydrolysis activity"/>
    <property type="evidence" value="ECO:0007669"/>
    <property type="project" value="InterPro"/>
</dbReference>
<comment type="similarity">
    <text evidence="1">Belongs to the AAA ATPase family.</text>
</comment>
<evidence type="ECO:0000313" key="6">
    <source>
        <dbReference type="Proteomes" id="UP000256424"/>
    </source>
</evidence>
<protein>
    <submittedName>
        <fullName evidence="5">AAA family ATPase</fullName>
    </submittedName>
</protein>
<dbReference type="Pfam" id="PF00004">
    <property type="entry name" value="AAA"/>
    <property type="match status" value="1"/>
</dbReference>
<dbReference type="InterPro" id="IPR003959">
    <property type="entry name" value="ATPase_AAA_core"/>
</dbReference>
<dbReference type="AlphaFoldDB" id="A0A3D8J171"/>
<evidence type="ECO:0000256" key="2">
    <source>
        <dbReference type="ARBA" id="ARBA00022741"/>
    </source>
</evidence>
<dbReference type="CDD" id="cd19481">
    <property type="entry name" value="RecA-like_protease"/>
    <property type="match status" value="1"/>
</dbReference>
<reference evidence="5 6" key="1">
    <citation type="submission" date="2018-04" db="EMBL/GenBank/DDBJ databases">
        <title>Novel Campyloabacter and Helicobacter Species and Strains.</title>
        <authorList>
            <person name="Mannion A.J."/>
            <person name="Shen Z."/>
            <person name="Fox J.G."/>
        </authorList>
    </citation>
    <scope>NUCLEOTIDE SEQUENCE [LARGE SCALE GENOMIC DNA]</scope>
    <source>
        <strain evidence="5 6">MIT 97-5075</strain>
    </source>
</reference>
<dbReference type="InterPro" id="IPR050221">
    <property type="entry name" value="26S_Proteasome_ATPase"/>
</dbReference>
<proteinExistence type="inferred from homology"/>
<evidence type="ECO:0000256" key="1">
    <source>
        <dbReference type="ARBA" id="ARBA00006914"/>
    </source>
</evidence>
<dbReference type="InterPro" id="IPR003593">
    <property type="entry name" value="AAA+_ATPase"/>
</dbReference>
<organism evidence="5 6">
    <name type="scientific">Helicobacter aurati</name>
    <dbReference type="NCBI Taxonomy" id="137778"/>
    <lineage>
        <taxon>Bacteria</taxon>
        <taxon>Pseudomonadati</taxon>
        <taxon>Campylobacterota</taxon>
        <taxon>Epsilonproteobacteria</taxon>
        <taxon>Campylobacterales</taxon>
        <taxon>Helicobacteraceae</taxon>
        <taxon>Helicobacter</taxon>
    </lineage>
</organism>
<gene>
    <name evidence="5" type="ORF">CQA66_06950</name>
</gene>
<dbReference type="GO" id="GO:0005524">
    <property type="term" value="F:ATP binding"/>
    <property type="evidence" value="ECO:0007669"/>
    <property type="project" value="UniProtKB-KW"/>
</dbReference>
<evidence type="ECO:0000259" key="4">
    <source>
        <dbReference type="SMART" id="SM00382"/>
    </source>
</evidence>
<dbReference type="OrthoDB" id="9802352at2"/>
<dbReference type="InterPro" id="IPR027417">
    <property type="entry name" value="P-loop_NTPase"/>
</dbReference>
<name>A0A3D8J171_9HELI</name>
<comment type="caution">
    <text evidence="5">The sequence shown here is derived from an EMBL/GenBank/DDBJ whole genome shotgun (WGS) entry which is preliminary data.</text>
</comment>
<dbReference type="EMBL" id="NXLW01000013">
    <property type="protein sequence ID" value="RDU71272.1"/>
    <property type="molecule type" value="Genomic_DNA"/>
</dbReference>
<evidence type="ECO:0000313" key="5">
    <source>
        <dbReference type="EMBL" id="RDU71272.1"/>
    </source>
</evidence>
<dbReference type="PANTHER" id="PTHR23073">
    <property type="entry name" value="26S PROTEASOME REGULATORY SUBUNIT"/>
    <property type="match status" value="1"/>
</dbReference>
<dbReference type="Gene3D" id="3.40.50.300">
    <property type="entry name" value="P-loop containing nucleotide triphosphate hydrolases"/>
    <property type="match status" value="1"/>
</dbReference>
<sequence>MQVEFLINFFANENIENTNLFSLLNCSKHEATLLREMVYCFFKGESVIEIATFLENLYSVRGLEILPYLKEIRHLIELGWIRNIDSIESTLELRNANISLSPALLCLLEDGQILRSHIKAKHYQNALEYLQDEWNRLECILQCNKTPSLNFNHYLSKACNNYLGKLESIIDKNLAKNRKKLKILQCFEKHHFNKYEKLIFLLLAQAQYNGSYGLTIKEIILLGNSEEEKITIQQLLSSKAKLVKQGLIAFSESFSDFSFMEQEVFIPHNIFNALVFEKSNHKVTLAEEVEKSEIFDYIEPKKGLEFMVLDKNLTERFKILLQHLNPTIHKKLKLWGIKEHDNIDSKILLYGDSGTGKTSSAYALAKDLKQQILSLDCSKILSMYVGESEKNVRKIFDEYKQITERIKDKPILLLDEADQLLTSRSDFGSSTSRMYHQMQNIFLEQIEKFKGILIATTNLVDSLDSAFSRRFHYKICFQRPNKEQRAKIWELHFPKNAEFTENIHTLSKQLSDFDLSGGQIKIIVENTCYKVAIQKESIFSYNDFYEEIQKEQSGEFGTNKKLGFLLS</sequence>